<dbReference type="SUPFAM" id="SSF51735">
    <property type="entry name" value="NAD(P)-binding Rossmann-fold domains"/>
    <property type="match status" value="1"/>
</dbReference>
<feature type="domain" description="3-hydroxyacyl-CoA dehydrogenase NAD binding" evidence="1">
    <location>
        <begin position="7"/>
        <end position="179"/>
    </location>
</feature>
<dbReference type="FunFam" id="3.40.50.720:FF:000356">
    <property type="entry name" value="Lambda-crystallin homolog"/>
    <property type="match status" value="1"/>
</dbReference>
<dbReference type="GO" id="GO:0050104">
    <property type="term" value="F:L-gulonate 3-dehydrogenase activity"/>
    <property type="evidence" value="ECO:0007669"/>
    <property type="project" value="TreeGrafter"/>
</dbReference>
<dbReference type="Pfam" id="PF02737">
    <property type="entry name" value="3HCDH_N"/>
    <property type="match status" value="1"/>
</dbReference>
<dbReference type="PANTHER" id="PTHR48075:SF1">
    <property type="entry name" value="LAMBDA-CRYSTALLIN HOMOLOG"/>
    <property type="match status" value="1"/>
</dbReference>
<dbReference type="GO" id="GO:0006631">
    <property type="term" value="P:fatty acid metabolic process"/>
    <property type="evidence" value="ECO:0007669"/>
    <property type="project" value="InterPro"/>
</dbReference>
<accession>A0AAW1TTE4</accession>
<evidence type="ECO:0000259" key="1">
    <source>
        <dbReference type="Pfam" id="PF02737"/>
    </source>
</evidence>
<comment type="caution">
    <text evidence="2">The sequence shown here is derived from an EMBL/GenBank/DDBJ whole genome shotgun (WGS) entry which is preliminary data.</text>
</comment>
<dbReference type="GO" id="GO:0070403">
    <property type="term" value="F:NAD+ binding"/>
    <property type="evidence" value="ECO:0007669"/>
    <property type="project" value="InterPro"/>
</dbReference>
<organism evidence="2 3">
    <name type="scientific">Henosepilachna vigintioctopunctata</name>
    <dbReference type="NCBI Taxonomy" id="420089"/>
    <lineage>
        <taxon>Eukaryota</taxon>
        <taxon>Metazoa</taxon>
        <taxon>Ecdysozoa</taxon>
        <taxon>Arthropoda</taxon>
        <taxon>Hexapoda</taxon>
        <taxon>Insecta</taxon>
        <taxon>Pterygota</taxon>
        <taxon>Neoptera</taxon>
        <taxon>Endopterygota</taxon>
        <taxon>Coleoptera</taxon>
        <taxon>Polyphaga</taxon>
        <taxon>Cucujiformia</taxon>
        <taxon>Coccinelloidea</taxon>
        <taxon>Coccinellidae</taxon>
        <taxon>Epilachninae</taxon>
        <taxon>Epilachnini</taxon>
        <taxon>Henosepilachna</taxon>
    </lineage>
</organism>
<reference evidence="2 3" key="1">
    <citation type="submission" date="2023-03" db="EMBL/GenBank/DDBJ databases">
        <title>Genome insight into feeding habits of ladybird beetles.</title>
        <authorList>
            <person name="Li H.-S."/>
            <person name="Huang Y.-H."/>
            <person name="Pang H."/>
        </authorList>
    </citation>
    <scope>NUCLEOTIDE SEQUENCE [LARGE SCALE GENOMIC DNA]</scope>
    <source>
        <strain evidence="2">SYSU_2023b</strain>
        <tissue evidence="2">Whole body</tissue>
    </source>
</reference>
<dbReference type="InterPro" id="IPR006176">
    <property type="entry name" value="3-OHacyl-CoA_DH_NAD-bd"/>
</dbReference>
<dbReference type="InterPro" id="IPR036291">
    <property type="entry name" value="NAD(P)-bd_dom_sf"/>
</dbReference>
<keyword evidence="3" id="KW-1185">Reference proteome</keyword>
<protein>
    <recommendedName>
        <fullName evidence="1">3-hydroxyacyl-CoA dehydrogenase NAD binding domain-containing protein</fullName>
    </recommendedName>
</protein>
<evidence type="ECO:0000313" key="3">
    <source>
        <dbReference type="Proteomes" id="UP001431783"/>
    </source>
</evidence>
<dbReference type="EMBL" id="JARQZJ010000022">
    <property type="protein sequence ID" value="KAK9873578.1"/>
    <property type="molecule type" value="Genomic_DNA"/>
</dbReference>
<proteinExistence type="predicted"/>
<dbReference type="AlphaFoldDB" id="A0AAW1TTE4"/>
<evidence type="ECO:0000313" key="2">
    <source>
        <dbReference type="EMBL" id="KAK9873578.1"/>
    </source>
</evidence>
<dbReference type="Gene3D" id="3.40.50.720">
    <property type="entry name" value="NAD(P)-binding Rossmann-like Domain"/>
    <property type="match status" value="1"/>
</dbReference>
<sequence length="184" mass="20470">MEEEQSKIGIVGSGLIGRSWAMLYASVGHKCWIYDIKPEQVKSALNDIEHQLRCLEQSGLLRGKLNARQQMLCITGTTSLEEAVRGAMLIQECIPENLDLKKKLFNTIDGLIDHSTIIATSTSAFLPSALSEGLRHKKNFIVLHPVNPPYYVPLVEIIPAPWTATTVVDKTREMMDSIGYSMLS</sequence>
<name>A0AAW1TTE4_9CUCU</name>
<dbReference type="Proteomes" id="UP001431783">
    <property type="component" value="Unassembled WGS sequence"/>
</dbReference>
<dbReference type="PANTHER" id="PTHR48075">
    <property type="entry name" value="3-HYDROXYACYL-COA DEHYDROGENASE FAMILY PROTEIN"/>
    <property type="match status" value="1"/>
</dbReference>
<gene>
    <name evidence="2" type="ORF">WA026_023134</name>
</gene>